<evidence type="ECO:0000313" key="2">
    <source>
        <dbReference type="EMBL" id="JAI36545.1"/>
    </source>
</evidence>
<feature type="region of interest" description="Disordered" evidence="1">
    <location>
        <begin position="102"/>
        <end position="123"/>
    </location>
</feature>
<dbReference type="EMBL" id="GDHF01015769">
    <property type="protein sequence ID" value="JAI36545.1"/>
    <property type="molecule type" value="Transcribed_RNA"/>
</dbReference>
<accession>A0A0K8VDB8</accession>
<evidence type="ECO:0000256" key="1">
    <source>
        <dbReference type="SAM" id="MobiDB-lite"/>
    </source>
</evidence>
<feature type="region of interest" description="Disordered" evidence="1">
    <location>
        <begin position="1"/>
        <end position="42"/>
    </location>
</feature>
<feature type="compositionally biased region" description="Polar residues" evidence="1">
    <location>
        <begin position="102"/>
        <end position="113"/>
    </location>
</feature>
<gene>
    <name evidence="2" type="ORF">c3_g1_i1</name>
</gene>
<feature type="region of interest" description="Disordered" evidence="1">
    <location>
        <begin position="54"/>
        <end position="90"/>
    </location>
</feature>
<dbReference type="OrthoDB" id="8091026at2759"/>
<proteinExistence type="predicted"/>
<sequence>MKRVVSKMPRAPGSSTKRHPEPADTPTNPRPFQPPPEARPRERTAAIEVHQLHAISIDATGPAARTRPRSSKQLQEHSASNPQPRPVMTATTLEALPRRTALSTNARKMTTNKRVPAACETTN</sequence>
<feature type="compositionally biased region" description="Polar residues" evidence="1">
    <location>
        <begin position="71"/>
        <end position="82"/>
    </location>
</feature>
<reference evidence="2" key="1">
    <citation type="submission" date="2015-06" db="EMBL/GenBank/DDBJ databases">
        <authorList>
            <person name="Hoefler B.C."/>
            <person name="Straight P.D."/>
        </authorList>
    </citation>
    <scope>NUCLEOTIDE SEQUENCE</scope>
</reference>
<organism evidence="2">
    <name type="scientific">Bactrocera latifrons</name>
    <name type="common">Malaysian fruit fly</name>
    <name type="synonym">Chaetodacus latifrons</name>
    <dbReference type="NCBI Taxonomy" id="174628"/>
    <lineage>
        <taxon>Eukaryota</taxon>
        <taxon>Metazoa</taxon>
        <taxon>Ecdysozoa</taxon>
        <taxon>Arthropoda</taxon>
        <taxon>Hexapoda</taxon>
        <taxon>Insecta</taxon>
        <taxon>Pterygota</taxon>
        <taxon>Neoptera</taxon>
        <taxon>Endopterygota</taxon>
        <taxon>Diptera</taxon>
        <taxon>Brachycera</taxon>
        <taxon>Muscomorpha</taxon>
        <taxon>Tephritoidea</taxon>
        <taxon>Tephritidae</taxon>
        <taxon>Bactrocera</taxon>
        <taxon>Bactrocera</taxon>
    </lineage>
</organism>
<feature type="compositionally biased region" description="Pro residues" evidence="1">
    <location>
        <begin position="28"/>
        <end position="37"/>
    </location>
</feature>
<protein>
    <submittedName>
        <fullName evidence="2">Uncharacterized protein</fullName>
    </submittedName>
</protein>
<dbReference type="AlphaFoldDB" id="A0A0K8VDB8"/>
<name>A0A0K8VDB8_BACLA</name>